<dbReference type="Proteomes" id="UP001497516">
    <property type="component" value="Chromosome 6"/>
</dbReference>
<protein>
    <submittedName>
        <fullName evidence="1">Uncharacterized protein</fullName>
    </submittedName>
</protein>
<keyword evidence="2" id="KW-1185">Reference proteome</keyword>
<dbReference type="AlphaFoldDB" id="A0AAV2FGT5"/>
<gene>
    <name evidence="1" type="ORF">LTRI10_LOCUS37535</name>
</gene>
<sequence length="69" mass="7656">MEQMNFSYKFGEKQGAAVEELEAAKSDEPVTAYPPPADLGYVYPPPPPQHQYFGYPSAAPAGYEEELRC</sequence>
<reference evidence="1 2" key="1">
    <citation type="submission" date="2024-04" db="EMBL/GenBank/DDBJ databases">
        <authorList>
            <person name="Fracassetti M."/>
        </authorList>
    </citation>
    <scope>NUCLEOTIDE SEQUENCE [LARGE SCALE GENOMIC DNA]</scope>
</reference>
<dbReference type="EMBL" id="OZ034819">
    <property type="protein sequence ID" value="CAL1397217.1"/>
    <property type="molecule type" value="Genomic_DNA"/>
</dbReference>
<organism evidence="1 2">
    <name type="scientific">Linum trigynum</name>
    <dbReference type="NCBI Taxonomy" id="586398"/>
    <lineage>
        <taxon>Eukaryota</taxon>
        <taxon>Viridiplantae</taxon>
        <taxon>Streptophyta</taxon>
        <taxon>Embryophyta</taxon>
        <taxon>Tracheophyta</taxon>
        <taxon>Spermatophyta</taxon>
        <taxon>Magnoliopsida</taxon>
        <taxon>eudicotyledons</taxon>
        <taxon>Gunneridae</taxon>
        <taxon>Pentapetalae</taxon>
        <taxon>rosids</taxon>
        <taxon>fabids</taxon>
        <taxon>Malpighiales</taxon>
        <taxon>Linaceae</taxon>
        <taxon>Linum</taxon>
    </lineage>
</organism>
<proteinExistence type="predicted"/>
<evidence type="ECO:0000313" key="2">
    <source>
        <dbReference type="Proteomes" id="UP001497516"/>
    </source>
</evidence>
<accession>A0AAV2FGT5</accession>
<evidence type="ECO:0000313" key="1">
    <source>
        <dbReference type="EMBL" id="CAL1397217.1"/>
    </source>
</evidence>
<name>A0AAV2FGT5_9ROSI</name>